<dbReference type="GO" id="GO:0030151">
    <property type="term" value="F:molybdenum ion binding"/>
    <property type="evidence" value="ECO:0007669"/>
    <property type="project" value="TreeGrafter"/>
</dbReference>
<dbReference type="PANTHER" id="PTHR43742:SF5">
    <property type="entry name" value="BIOTIN SULFOXIDE REDUCTASE"/>
    <property type="match status" value="1"/>
</dbReference>
<dbReference type="GO" id="GO:0009055">
    <property type="term" value="F:electron transfer activity"/>
    <property type="evidence" value="ECO:0007669"/>
    <property type="project" value="TreeGrafter"/>
</dbReference>
<accession>A0A376TY12</accession>
<dbReference type="GO" id="GO:0030288">
    <property type="term" value="C:outer membrane-bounded periplasmic space"/>
    <property type="evidence" value="ECO:0007669"/>
    <property type="project" value="TreeGrafter"/>
</dbReference>
<dbReference type="EC" id="1.-.-.-" evidence="1"/>
<dbReference type="AlphaFoldDB" id="A0A376TY12"/>
<gene>
    <name evidence="1" type="primary">bisC_4</name>
    <name evidence="1" type="ORF">NCTC8622_00940</name>
</gene>
<dbReference type="EMBL" id="UGCP01000002">
    <property type="protein sequence ID" value="STI81989.1"/>
    <property type="molecule type" value="Genomic_DNA"/>
</dbReference>
<dbReference type="SUPFAM" id="SSF53706">
    <property type="entry name" value="Formate dehydrogenase/DMSO reductase, domains 1-3"/>
    <property type="match status" value="1"/>
</dbReference>
<dbReference type="InterPro" id="IPR050612">
    <property type="entry name" value="Prok_Mopterin_Oxidored"/>
</dbReference>
<dbReference type="EC" id="1.7.2.3" evidence="1"/>
<dbReference type="PANTHER" id="PTHR43742">
    <property type="entry name" value="TRIMETHYLAMINE-N-OXIDE REDUCTASE"/>
    <property type="match status" value="1"/>
</dbReference>
<dbReference type="Proteomes" id="UP000254079">
    <property type="component" value="Unassembled WGS sequence"/>
</dbReference>
<evidence type="ECO:0000313" key="1">
    <source>
        <dbReference type="EMBL" id="STI81989.1"/>
    </source>
</evidence>
<evidence type="ECO:0000313" key="2">
    <source>
        <dbReference type="Proteomes" id="UP000254079"/>
    </source>
</evidence>
<name>A0A376TY12_ECOLX</name>
<dbReference type="Gene3D" id="3.40.228.10">
    <property type="entry name" value="Dimethylsulfoxide Reductase, domain 2"/>
    <property type="match status" value="1"/>
</dbReference>
<sequence>MRSETVDFFGDKMEWVAPHMGTDVALMLGIAHTLVENGWHDEAFLTRCTTGYARLRLLFAGRE</sequence>
<reference evidence="1 2" key="1">
    <citation type="submission" date="2018-06" db="EMBL/GenBank/DDBJ databases">
        <authorList>
            <consortium name="Pathogen Informatics"/>
            <person name="Doyle S."/>
        </authorList>
    </citation>
    <scope>NUCLEOTIDE SEQUENCE [LARGE SCALE GENOMIC DNA]</scope>
    <source>
        <strain evidence="1 2">NCTC8622</strain>
    </source>
</reference>
<dbReference type="GO" id="GO:0009061">
    <property type="term" value="P:anaerobic respiration"/>
    <property type="evidence" value="ECO:0007669"/>
    <property type="project" value="TreeGrafter"/>
</dbReference>
<dbReference type="GO" id="GO:0050626">
    <property type="term" value="F:trimethylamine-N-oxide reductase (cytochrome c) activity"/>
    <property type="evidence" value="ECO:0007669"/>
    <property type="project" value="UniProtKB-EC"/>
</dbReference>
<proteinExistence type="predicted"/>
<keyword evidence="1" id="KW-0560">Oxidoreductase</keyword>
<protein>
    <submittedName>
        <fullName evidence="1">Biotin sulfoxide reductase</fullName>
        <ecNumber evidence="1">1.-.-.-</ecNumber>
        <ecNumber evidence="1">1.7.2.3</ecNumber>
    </submittedName>
</protein>
<organism evidence="1 2">
    <name type="scientific">Escherichia coli</name>
    <dbReference type="NCBI Taxonomy" id="562"/>
    <lineage>
        <taxon>Bacteria</taxon>
        <taxon>Pseudomonadati</taxon>
        <taxon>Pseudomonadota</taxon>
        <taxon>Gammaproteobacteria</taxon>
        <taxon>Enterobacterales</taxon>
        <taxon>Enterobacteriaceae</taxon>
        <taxon>Escherichia</taxon>
    </lineage>
</organism>